<feature type="binding site" evidence="12 14">
    <location>
        <position position="66"/>
    </location>
    <ligand>
        <name>ATP</name>
        <dbReference type="ChEBI" id="CHEBI:30616"/>
    </ligand>
</feature>
<evidence type="ECO:0000313" key="19">
    <source>
        <dbReference type="WBParaSite" id="SPAL_0000917200.1"/>
    </source>
</evidence>
<evidence type="ECO:0000256" key="1">
    <source>
        <dbReference type="ARBA" id="ARBA00004214"/>
    </source>
</evidence>
<evidence type="ECO:0000256" key="13">
    <source>
        <dbReference type="PIRSR" id="PIRSR630616-3"/>
    </source>
</evidence>
<dbReference type="PIRSF" id="PIRSF000654">
    <property type="entry name" value="Integrin-linked_kinase"/>
    <property type="match status" value="1"/>
</dbReference>
<feature type="cross-link" description="Glycyl lysine isopeptide (Lys-Gly) (interchain with G-Cter in SUMO2)" evidence="13">
    <location>
        <position position="162"/>
    </location>
</feature>
<keyword evidence="18" id="KW-1185">Reference proteome</keyword>
<feature type="binding site" evidence="12">
    <location>
        <position position="47"/>
    </location>
    <ligand>
        <name>ATP</name>
        <dbReference type="ChEBI" id="CHEBI:30616"/>
    </ligand>
</feature>
<dbReference type="PROSITE" id="PS00107">
    <property type="entry name" value="PROTEIN_KINASE_ATP"/>
    <property type="match status" value="1"/>
</dbReference>
<dbReference type="Gene3D" id="3.30.200.20">
    <property type="entry name" value="Phosphorylase Kinase, domain 1"/>
    <property type="match status" value="1"/>
</dbReference>
<accession>A0A0N5BTJ0</accession>
<evidence type="ECO:0000256" key="4">
    <source>
        <dbReference type="ARBA" id="ARBA00022741"/>
    </source>
</evidence>
<evidence type="ECO:0000256" key="14">
    <source>
        <dbReference type="PROSITE-ProRule" id="PRU10141"/>
    </source>
</evidence>
<evidence type="ECO:0000256" key="16">
    <source>
        <dbReference type="RuleBase" id="RU367134"/>
    </source>
</evidence>
<dbReference type="EC" id="2.7.11.1" evidence="16"/>
<dbReference type="GO" id="GO:0006325">
    <property type="term" value="P:chromatin organization"/>
    <property type="evidence" value="ECO:0007669"/>
    <property type="project" value="UniProtKB-KW"/>
</dbReference>
<dbReference type="WBParaSite" id="SPAL_0000917200.1">
    <property type="protein sequence ID" value="SPAL_0000917200.1"/>
    <property type="gene ID" value="SPAL_0000917200"/>
</dbReference>
<evidence type="ECO:0000256" key="15">
    <source>
        <dbReference type="RuleBase" id="RU000304"/>
    </source>
</evidence>
<dbReference type="GO" id="GO:0000070">
    <property type="term" value="P:mitotic sister chromatid segregation"/>
    <property type="evidence" value="ECO:0007669"/>
    <property type="project" value="UniProtKB-ARBA"/>
</dbReference>
<keyword evidence="7" id="KW-0156">Chromatin regulator</keyword>
<proteinExistence type="inferred from homology"/>
<dbReference type="Pfam" id="PF00069">
    <property type="entry name" value="Pkinase"/>
    <property type="match status" value="1"/>
</dbReference>
<dbReference type="Proteomes" id="UP000046392">
    <property type="component" value="Unplaced"/>
</dbReference>
<evidence type="ECO:0000256" key="10">
    <source>
        <dbReference type="ARBA" id="ARBA00048679"/>
    </source>
</evidence>
<evidence type="ECO:0000256" key="12">
    <source>
        <dbReference type="PIRSR" id="PIRSR630616-2"/>
    </source>
</evidence>
<keyword evidence="2 15" id="KW-0723">Serine/threonine-protein kinase</keyword>
<dbReference type="Gene3D" id="1.10.510.10">
    <property type="entry name" value="Transferase(Phosphotransferase) domain 1"/>
    <property type="match status" value="1"/>
</dbReference>
<dbReference type="GO" id="GO:0005524">
    <property type="term" value="F:ATP binding"/>
    <property type="evidence" value="ECO:0007669"/>
    <property type="project" value="UniProtKB-UniRule"/>
</dbReference>
<dbReference type="GO" id="GO:0004674">
    <property type="term" value="F:protein serine/threonine kinase activity"/>
    <property type="evidence" value="ECO:0007669"/>
    <property type="project" value="UniProtKB-KW"/>
</dbReference>
<organism evidence="18 19">
    <name type="scientific">Strongyloides papillosus</name>
    <name type="common">Intestinal threadworm</name>
    <dbReference type="NCBI Taxonomy" id="174720"/>
    <lineage>
        <taxon>Eukaryota</taxon>
        <taxon>Metazoa</taxon>
        <taxon>Ecdysozoa</taxon>
        <taxon>Nematoda</taxon>
        <taxon>Chromadorea</taxon>
        <taxon>Rhabditida</taxon>
        <taxon>Tylenchina</taxon>
        <taxon>Panagrolaimomorpha</taxon>
        <taxon>Strongyloidoidea</taxon>
        <taxon>Strongyloididae</taxon>
        <taxon>Strongyloides</taxon>
    </lineage>
</organism>
<comment type="catalytic activity">
    <reaction evidence="9 16">
        <text>L-threonyl-[protein] + ATP = O-phospho-L-threonyl-[protein] + ADP + H(+)</text>
        <dbReference type="Rhea" id="RHEA:46608"/>
        <dbReference type="Rhea" id="RHEA-COMP:11060"/>
        <dbReference type="Rhea" id="RHEA-COMP:11605"/>
        <dbReference type="ChEBI" id="CHEBI:15378"/>
        <dbReference type="ChEBI" id="CHEBI:30013"/>
        <dbReference type="ChEBI" id="CHEBI:30616"/>
        <dbReference type="ChEBI" id="CHEBI:61977"/>
        <dbReference type="ChEBI" id="CHEBI:456216"/>
        <dbReference type="EC" id="2.7.11.1"/>
    </reaction>
</comment>
<keyword evidence="6 12" id="KW-0067">ATP-binding</keyword>
<evidence type="ECO:0000256" key="9">
    <source>
        <dbReference type="ARBA" id="ARBA00047899"/>
    </source>
</evidence>
<comment type="catalytic activity">
    <reaction evidence="10 16">
        <text>L-seryl-[protein] + ATP = O-phospho-L-seryl-[protein] + ADP + H(+)</text>
        <dbReference type="Rhea" id="RHEA:17989"/>
        <dbReference type="Rhea" id="RHEA-COMP:9863"/>
        <dbReference type="Rhea" id="RHEA-COMP:11604"/>
        <dbReference type="ChEBI" id="CHEBI:15378"/>
        <dbReference type="ChEBI" id="CHEBI:29999"/>
        <dbReference type="ChEBI" id="CHEBI:30616"/>
        <dbReference type="ChEBI" id="CHEBI:83421"/>
        <dbReference type="ChEBI" id="CHEBI:456216"/>
        <dbReference type="EC" id="2.7.11.1"/>
    </reaction>
</comment>
<feature type="binding site" evidence="12">
    <location>
        <position position="178"/>
    </location>
    <ligand>
        <name>ATP</name>
        <dbReference type="ChEBI" id="CHEBI:30616"/>
    </ligand>
</feature>
<dbReference type="InterPro" id="IPR011009">
    <property type="entry name" value="Kinase-like_dom_sf"/>
</dbReference>
<evidence type="ECO:0000256" key="8">
    <source>
        <dbReference type="ARBA" id="ARBA00023254"/>
    </source>
</evidence>
<feature type="active site" description="Proton acceptor" evidence="11">
    <location>
        <position position="160"/>
    </location>
</feature>
<dbReference type="PROSITE" id="PS50011">
    <property type="entry name" value="PROTEIN_KINASE_DOM"/>
    <property type="match status" value="1"/>
</dbReference>
<evidence type="ECO:0000259" key="17">
    <source>
        <dbReference type="PROSITE" id="PS50011"/>
    </source>
</evidence>
<feature type="binding site" evidence="12">
    <location>
        <begin position="164"/>
        <end position="165"/>
    </location>
    <ligand>
        <name>ATP</name>
        <dbReference type="ChEBI" id="CHEBI:30616"/>
    </ligand>
</feature>
<comment type="similarity">
    <text evidence="16">Belongs to the protein kinase superfamily. Ser/Thr protein kinase family. Aurora subfamily.</text>
</comment>
<comment type="subcellular location">
    <subcellularLocation>
        <location evidence="1">Midbody</location>
    </subcellularLocation>
</comment>
<evidence type="ECO:0000256" key="11">
    <source>
        <dbReference type="PIRSR" id="PIRSR630616-1"/>
    </source>
</evidence>
<dbReference type="PROSITE" id="PS00108">
    <property type="entry name" value="PROTEIN_KINASE_ST"/>
    <property type="match status" value="1"/>
</dbReference>
<dbReference type="SMART" id="SM00220">
    <property type="entry name" value="S_TKc"/>
    <property type="match status" value="1"/>
</dbReference>
<evidence type="ECO:0000256" key="2">
    <source>
        <dbReference type="ARBA" id="ARBA00022527"/>
    </source>
</evidence>
<sequence>MNNNNNNSVSRPLTRGQLRNLVREHDNESPFLRLSSFEIGRPLGKGKFGSVYLARTKKEHFVCALKILFKSQVRKCEVEHQVEREIEIHGHLRHPNILRMYNWFNDEKRIFLVLEYAAKGELYKELKKCGKFDEDRSAKYILQIADALNYCHSKNVIHRDLKPENILIDITGSLKLADFGWSVHTPSNDRRTQCGTIYYLPPEVVLGLRYDHNVDNWSLGVLCYEFLHGKPPFDDDDRKACFHKIVSAVYTCDDDISPGAKSLISRLLTRVPKRRLQLKDVLKDPWVLSPFSASTVKID</sequence>
<dbReference type="GO" id="GO:0032506">
    <property type="term" value="P:cytokinetic process"/>
    <property type="evidence" value="ECO:0007669"/>
    <property type="project" value="UniProtKB-ARBA"/>
</dbReference>
<evidence type="ECO:0000256" key="6">
    <source>
        <dbReference type="ARBA" id="ARBA00022840"/>
    </source>
</evidence>
<dbReference type="FunFam" id="3.30.200.20:FF:000042">
    <property type="entry name" value="Aurora kinase A"/>
    <property type="match status" value="1"/>
</dbReference>
<feature type="binding site" evidence="12">
    <location>
        <begin position="115"/>
        <end position="117"/>
    </location>
    <ligand>
        <name>ATP</name>
        <dbReference type="ChEBI" id="CHEBI:30616"/>
    </ligand>
</feature>
<name>A0A0N5BTJ0_STREA</name>
<dbReference type="GO" id="GO:0030261">
    <property type="term" value="P:chromosome condensation"/>
    <property type="evidence" value="ECO:0007669"/>
    <property type="project" value="UniProtKB-ARBA"/>
</dbReference>
<dbReference type="InterPro" id="IPR017441">
    <property type="entry name" value="Protein_kinase_ATP_BS"/>
</dbReference>
<dbReference type="PANTHER" id="PTHR24350">
    <property type="entry name" value="SERINE/THREONINE-PROTEIN KINASE IAL-RELATED"/>
    <property type="match status" value="1"/>
</dbReference>
<reference evidence="19" key="1">
    <citation type="submission" date="2017-02" db="UniProtKB">
        <authorList>
            <consortium name="WormBaseParasite"/>
        </authorList>
    </citation>
    <scope>IDENTIFICATION</scope>
</reference>
<dbReference type="GO" id="GO:0030496">
    <property type="term" value="C:midbody"/>
    <property type="evidence" value="ECO:0007669"/>
    <property type="project" value="UniProtKB-SubCell"/>
</dbReference>
<evidence type="ECO:0000313" key="18">
    <source>
        <dbReference type="Proteomes" id="UP000046392"/>
    </source>
</evidence>
<dbReference type="STRING" id="174720.A0A0N5BTJ0"/>
<keyword evidence="4 12" id="KW-0547">Nucleotide-binding</keyword>
<protein>
    <recommendedName>
        <fullName evidence="16">Aurora kinase</fullName>
        <ecNumber evidence="16">2.7.11.1</ecNumber>
    </recommendedName>
</protein>
<dbReference type="InterPro" id="IPR000719">
    <property type="entry name" value="Prot_kinase_dom"/>
</dbReference>
<dbReference type="SUPFAM" id="SSF56112">
    <property type="entry name" value="Protein kinase-like (PK-like)"/>
    <property type="match status" value="1"/>
</dbReference>
<keyword evidence="8" id="KW-0469">Meiosis</keyword>
<dbReference type="InterPro" id="IPR030616">
    <property type="entry name" value="Aur-like"/>
</dbReference>
<dbReference type="CDD" id="cd14007">
    <property type="entry name" value="STKc_Aurora"/>
    <property type="match status" value="1"/>
</dbReference>
<keyword evidence="5 16" id="KW-0418">Kinase</keyword>
<evidence type="ECO:0000256" key="7">
    <source>
        <dbReference type="ARBA" id="ARBA00022853"/>
    </source>
</evidence>
<keyword evidence="3 16" id="KW-0808">Transferase</keyword>
<dbReference type="GO" id="GO:0051321">
    <property type="term" value="P:meiotic cell cycle"/>
    <property type="evidence" value="ECO:0007669"/>
    <property type="project" value="UniProtKB-KW"/>
</dbReference>
<feature type="domain" description="Protein kinase" evidence="17">
    <location>
        <begin position="37"/>
        <end position="287"/>
    </location>
</feature>
<dbReference type="InterPro" id="IPR008271">
    <property type="entry name" value="Ser/Thr_kinase_AS"/>
</dbReference>
<evidence type="ECO:0000256" key="5">
    <source>
        <dbReference type="ARBA" id="ARBA00022777"/>
    </source>
</evidence>
<dbReference type="AlphaFoldDB" id="A0A0N5BTJ0"/>
<dbReference type="FunFam" id="1.10.510.10:FF:000235">
    <property type="entry name" value="Serine/threonine-protein kinase ark1"/>
    <property type="match status" value="1"/>
</dbReference>
<evidence type="ECO:0000256" key="3">
    <source>
        <dbReference type="ARBA" id="ARBA00022679"/>
    </source>
</evidence>